<sequence length="449" mass="51524">MELDDFRFAIGLPPEKAIEYLSSKGYAVGFHWHEIWQEAHTKAFTVAGILKQDILTDIHQSLIEAQKTGIPQQQWEKNIGKVLYDKGWLGAEAQLLGDENGELMGKRLTPHRLNTIYQTNMRIAERVGEYQAMKEVAHLRPYWRYVAMSDARPSHAALHNSVYPVDDPFWDTFYPPNGWNCRCKVFAVKERDLKENADWQLRKTTEEDYEQYVQNIGGIDRIMTAYKLPDGRLFRTDAGFNYNPGKSYLANLGQTMLEKGVNAPPRVAAVAINETFKNAKLMTAFKNDFKNIVQEVKKTLDSGKSTPQNKLFYVGAILPQVLNVLENENVILKSSVISITDNVLYHAYRDSKAQRKQGDKRLPIEFWENLPEMLLKPKAVLRDKTSRNPNIRESTILYLFDNPNGKAVIRLNYKENGVDTNSIRSGEKILDITTLQDKNKFDLLYGEID</sequence>
<accession>A0A2S9S116</accession>
<gene>
    <name evidence="2" type="ORF">BV163_01219</name>
</gene>
<evidence type="ECO:0000313" key="2">
    <source>
        <dbReference type="EMBL" id="PRK64895.1"/>
    </source>
</evidence>
<protein>
    <submittedName>
        <fullName evidence="2">Phage Mu protein F like protein</fullName>
    </submittedName>
</protein>
<feature type="domain" description="Phage head morphogenesis" evidence="1">
    <location>
        <begin position="57"/>
        <end position="185"/>
    </location>
</feature>
<dbReference type="Pfam" id="PF04233">
    <property type="entry name" value="Phage_Mu_F"/>
    <property type="match status" value="1"/>
</dbReference>
<comment type="caution">
    <text evidence="2">The sequence shown here is derived from an EMBL/GenBank/DDBJ whole genome shotgun (WGS) entry which is preliminary data.</text>
</comment>
<dbReference type="InterPro" id="IPR006528">
    <property type="entry name" value="Phage_head_morphogenesis_dom"/>
</dbReference>
<dbReference type="AlphaFoldDB" id="A0A2S9S116"/>
<organism evidence="2">
    <name type="scientific">Haemophilus influenzae</name>
    <dbReference type="NCBI Taxonomy" id="727"/>
    <lineage>
        <taxon>Bacteria</taxon>
        <taxon>Pseudomonadati</taxon>
        <taxon>Pseudomonadota</taxon>
        <taxon>Gammaproteobacteria</taxon>
        <taxon>Pasteurellales</taxon>
        <taxon>Pasteurellaceae</taxon>
        <taxon>Haemophilus</taxon>
    </lineage>
</organism>
<name>A0A2S9S116_HAEIF</name>
<reference evidence="2" key="1">
    <citation type="submission" date="2017-02" db="EMBL/GenBank/DDBJ databases">
        <title>Haemophilus influenzae in COPD genome sequencing project.</title>
        <authorList>
            <person name="Murphy T.F."/>
            <person name="Kong Y."/>
            <person name="Nadendla S."/>
            <person name="Tettelin H."/>
            <person name="Pettigrew M."/>
        </authorList>
    </citation>
    <scope>NUCLEOTIDE SEQUENCE [LARGE SCALE GENOMIC DNA]</scope>
    <source>
        <strain evidence="2">84P15H4</strain>
    </source>
</reference>
<evidence type="ECO:0000259" key="1">
    <source>
        <dbReference type="Pfam" id="PF04233"/>
    </source>
</evidence>
<dbReference type="EMBL" id="MZHU01000039">
    <property type="protein sequence ID" value="PRK64895.1"/>
    <property type="molecule type" value="Genomic_DNA"/>
</dbReference>
<proteinExistence type="predicted"/>
<dbReference type="NCBIfam" id="TIGR01641">
    <property type="entry name" value="phageSPP1_gp7"/>
    <property type="match status" value="1"/>
</dbReference>